<dbReference type="GO" id="GO:0031410">
    <property type="term" value="C:cytoplasmic vesicle"/>
    <property type="evidence" value="ECO:0007669"/>
    <property type="project" value="UniProtKB-SubCell"/>
</dbReference>
<reference evidence="12" key="2">
    <citation type="submission" date="2025-08" db="UniProtKB">
        <authorList>
            <consortium name="Ensembl"/>
        </authorList>
    </citation>
    <scope>IDENTIFICATION</scope>
</reference>
<feature type="coiled-coil region" evidence="10">
    <location>
        <begin position="380"/>
        <end position="410"/>
    </location>
</feature>
<dbReference type="OMA" id="EDPFTQA"/>
<dbReference type="InParanoid" id="A0A3P8WHG9"/>
<dbReference type="PANTHER" id="PTHR32274:SF1">
    <property type="entry name" value="NEDD4-BINDING PROTEIN 3"/>
    <property type="match status" value="1"/>
</dbReference>
<protein>
    <submittedName>
        <fullName evidence="12">NEDD4-binding protein 3-A</fullName>
    </submittedName>
</protein>
<proteinExistence type="inferred from homology"/>
<dbReference type="OrthoDB" id="10030037at2759"/>
<keyword evidence="7 10" id="KW-0175">Coiled coil</keyword>
<reference evidence="12" key="3">
    <citation type="submission" date="2025-09" db="UniProtKB">
        <authorList>
            <consortium name="Ensembl"/>
        </authorList>
    </citation>
    <scope>IDENTIFICATION</scope>
</reference>
<dbReference type="AlphaFoldDB" id="A0A3P8WHG9"/>
<dbReference type="InterPro" id="IPR033571">
    <property type="entry name" value="N4BP3"/>
</dbReference>
<reference evidence="12 13" key="1">
    <citation type="journal article" date="2014" name="Nat. Genet.">
        <title>Whole-genome sequence of a flatfish provides insights into ZW sex chromosome evolution and adaptation to a benthic lifestyle.</title>
        <authorList>
            <person name="Chen S."/>
            <person name="Zhang G."/>
            <person name="Shao C."/>
            <person name="Huang Q."/>
            <person name="Liu G."/>
            <person name="Zhang P."/>
            <person name="Song W."/>
            <person name="An N."/>
            <person name="Chalopin D."/>
            <person name="Volff J.N."/>
            <person name="Hong Y."/>
            <person name="Li Q."/>
            <person name="Sha Z."/>
            <person name="Zhou H."/>
            <person name="Xie M."/>
            <person name="Yu Q."/>
            <person name="Liu Y."/>
            <person name="Xiang H."/>
            <person name="Wang N."/>
            <person name="Wu K."/>
            <person name="Yang C."/>
            <person name="Zhou Q."/>
            <person name="Liao X."/>
            <person name="Yang L."/>
            <person name="Hu Q."/>
            <person name="Zhang J."/>
            <person name="Meng L."/>
            <person name="Jin L."/>
            <person name="Tian Y."/>
            <person name="Lian J."/>
            <person name="Yang J."/>
            <person name="Miao G."/>
            <person name="Liu S."/>
            <person name="Liang Z."/>
            <person name="Yan F."/>
            <person name="Li Y."/>
            <person name="Sun B."/>
            <person name="Zhang H."/>
            <person name="Zhang J."/>
            <person name="Zhu Y."/>
            <person name="Du M."/>
            <person name="Zhao Y."/>
            <person name="Schartl M."/>
            <person name="Tang Q."/>
            <person name="Wang J."/>
        </authorList>
    </citation>
    <scope>NUCLEOTIDE SEQUENCE</scope>
</reference>
<evidence type="ECO:0000256" key="5">
    <source>
        <dbReference type="ARBA" id="ARBA00022473"/>
    </source>
</evidence>
<feature type="compositionally biased region" description="Polar residues" evidence="11">
    <location>
        <begin position="17"/>
        <end position="29"/>
    </location>
</feature>
<dbReference type="Pfam" id="PF06818">
    <property type="entry name" value="Fez1"/>
    <property type="match status" value="2"/>
</dbReference>
<evidence type="ECO:0000313" key="12">
    <source>
        <dbReference type="Ensembl" id="ENSCSEP00000024976.1"/>
    </source>
</evidence>
<feature type="region of interest" description="Disordered" evidence="11">
    <location>
        <begin position="486"/>
        <end position="521"/>
    </location>
</feature>
<evidence type="ECO:0000256" key="9">
    <source>
        <dbReference type="ARBA" id="ARBA00023329"/>
    </source>
</evidence>
<sequence length="647" mass="72281">MATSVQTLPLTRGPNKNFRNPFTAPSLSSRCGMGSVGSLVERPDVSPSKGNRAVPQVRPKQTNGLRKGFTQRELLNYLNITRKEPKSHPGGDGRKDITSASGRDVDNIYAKVYHKDGTEIDLTKNSLPSGSKYEKVRFRSSAFKPVPPKNFSSMQNLYPSYKSEDVEHGFSNGLHRAFAHVPKAVSTSSSSSSPSRPGGQTTNANKLQALSSVRGTSQEDDNLSDSGHNSMSSLPPYRSHFRPHLAHISASMGHINTIGSVDRSSPCLKVVGSEGVAIGEVACRSMASLNRLAPYGGEAPPPYEWTLSLSVEEVVRDLEERLVEKEHELKQMKRNLDESEGAIVQVFEGKQRLWEKEVEELKCLYAAKLRQVSQHAQRSHRSMQLQLFKAQQEKNRLHEELDNLKKQRSQEPEAVVKRTSPTLEETQWEVCQKSGEISLLKQQLRDSQTEVTQKLSEIFQLKTQLRETRVEVSSRETQIEALKQILQGTQRHRSSSQSGQEDGKGAEDVTPCGATGGCGGPTEERLRAELLLERRQSEAQAMAFEEERLTWQTEKDKVIRYQKELQASYVDMYRRNELLEKELQQLRAGREQGATSDGGGGGGGAGSRNGTLEREVPELRSHRVREKPEDRLSSDLPWIERIESSEI</sequence>
<comment type="similarity">
    <text evidence="4">Belongs to the N4BP3 family.</text>
</comment>
<dbReference type="GO" id="GO:0007399">
    <property type="term" value="P:nervous system development"/>
    <property type="evidence" value="ECO:0007669"/>
    <property type="project" value="UniProtKB-KW"/>
</dbReference>
<feature type="region of interest" description="Disordered" evidence="11">
    <location>
        <begin position="586"/>
        <end position="647"/>
    </location>
</feature>
<feature type="region of interest" description="Disordered" evidence="11">
    <location>
        <begin position="213"/>
        <end position="238"/>
    </location>
</feature>
<dbReference type="RefSeq" id="XP_008325654.1">
    <property type="nucleotide sequence ID" value="XM_008327432.3"/>
</dbReference>
<evidence type="ECO:0000256" key="7">
    <source>
        <dbReference type="ARBA" id="ARBA00023054"/>
    </source>
</evidence>
<evidence type="ECO:0000256" key="2">
    <source>
        <dbReference type="ARBA" id="ARBA00004489"/>
    </source>
</evidence>
<dbReference type="GO" id="GO:0030425">
    <property type="term" value="C:dendrite"/>
    <property type="evidence" value="ECO:0007669"/>
    <property type="project" value="UniProtKB-SubCell"/>
</dbReference>
<keyword evidence="9" id="KW-0968">Cytoplasmic vesicle</keyword>
<feature type="region of interest" description="Disordered" evidence="11">
    <location>
        <begin position="1"/>
        <end position="58"/>
    </location>
</feature>
<keyword evidence="8" id="KW-0966">Cell projection</keyword>
<dbReference type="PANTHER" id="PTHR32274">
    <property type="entry name" value="NEDD4-BINDING PROTEIN 3"/>
    <property type="match status" value="1"/>
</dbReference>
<evidence type="ECO:0000256" key="1">
    <source>
        <dbReference type="ARBA" id="ARBA00004279"/>
    </source>
</evidence>
<accession>A0A3P8WHG9</accession>
<dbReference type="GeneID" id="103391243"/>
<keyword evidence="5" id="KW-0217">Developmental protein</keyword>
<feature type="compositionally biased region" description="Basic and acidic residues" evidence="11">
    <location>
        <begin position="81"/>
        <end position="97"/>
    </location>
</feature>
<keyword evidence="6" id="KW-0524">Neurogenesis</keyword>
<feature type="coiled-coil region" evidence="10">
    <location>
        <begin position="308"/>
        <end position="342"/>
    </location>
</feature>
<dbReference type="Ensembl" id="ENSCSET00000025308.1">
    <property type="protein sequence ID" value="ENSCSEP00000024976.1"/>
    <property type="gene ID" value="ENSCSEG00000015951.1"/>
</dbReference>
<feature type="region of interest" description="Disordered" evidence="11">
    <location>
        <begin position="81"/>
        <end position="100"/>
    </location>
</feature>
<dbReference type="RefSeq" id="XP_008325653.1">
    <property type="nucleotide sequence ID" value="XM_008327431.3"/>
</dbReference>
<feature type="compositionally biased region" description="Gly residues" evidence="11">
    <location>
        <begin position="596"/>
        <end position="607"/>
    </location>
</feature>
<organism evidence="12 13">
    <name type="scientific">Cynoglossus semilaevis</name>
    <name type="common">Tongue sole</name>
    <dbReference type="NCBI Taxonomy" id="244447"/>
    <lineage>
        <taxon>Eukaryota</taxon>
        <taxon>Metazoa</taxon>
        <taxon>Chordata</taxon>
        <taxon>Craniata</taxon>
        <taxon>Vertebrata</taxon>
        <taxon>Euteleostomi</taxon>
        <taxon>Actinopterygii</taxon>
        <taxon>Neopterygii</taxon>
        <taxon>Teleostei</taxon>
        <taxon>Neoteleostei</taxon>
        <taxon>Acanthomorphata</taxon>
        <taxon>Carangaria</taxon>
        <taxon>Pleuronectiformes</taxon>
        <taxon>Pleuronectoidei</taxon>
        <taxon>Cynoglossidae</taxon>
        <taxon>Cynoglossinae</taxon>
        <taxon>Cynoglossus</taxon>
    </lineage>
</organism>
<dbReference type="GeneTree" id="ENSGT00940000158603"/>
<evidence type="ECO:0000313" key="13">
    <source>
        <dbReference type="Proteomes" id="UP000265120"/>
    </source>
</evidence>
<keyword evidence="13" id="KW-1185">Reference proteome</keyword>
<feature type="compositionally biased region" description="Basic and acidic residues" evidence="11">
    <location>
        <begin position="611"/>
        <end position="647"/>
    </location>
</feature>
<evidence type="ECO:0000256" key="3">
    <source>
        <dbReference type="ARBA" id="ARBA00004541"/>
    </source>
</evidence>
<dbReference type="Proteomes" id="UP000265120">
    <property type="component" value="Chromosome 15"/>
</dbReference>
<evidence type="ECO:0000256" key="4">
    <source>
        <dbReference type="ARBA" id="ARBA00010640"/>
    </source>
</evidence>
<feature type="compositionally biased region" description="Polar residues" evidence="11">
    <location>
        <begin position="224"/>
        <end position="233"/>
    </location>
</feature>
<dbReference type="KEGG" id="csem:103391243"/>
<dbReference type="CTD" id="23138"/>
<comment type="subcellular location">
    <subcellularLocation>
        <location evidence="2">Cell projection</location>
        <location evidence="2">Axon</location>
    </subcellularLocation>
    <subcellularLocation>
        <location evidence="1">Cell projection</location>
        <location evidence="1">Dendrite</location>
    </subcellularLocation>
    <subcellularLocation>
        <location evidence="3">Cytoplasmic vesicle</location>
    </subcellularLocation>
</comment>
<dbReference type="RefSeq" id="XP_008325652.1">
    <property type="nucleotide sequence ID" value="XM_008327430.3"/>
</dbReference>
<evidence type="ECO:0000256" key="11">
    <source>
        <dbReference type="SAM" id="MobiDB-lite"/>
    </source>
</evidence>
<evidence type="ECO:0000256" key="6">
    <source>
        <dbReference type="ARBA" id="ARBA00022902"/>
    </source>
</evidence>
<dbReference type="GO" id="GO:0030424">
    <property type="term" value="C:axon"/>
    <property type="evidence" value="ECO:0007669"/>
    <property type="project" value="UniProtKB-SubCell"/>
</dbReference>
<name>A0A3P8WHG9_CYNSE</name>
<evidence type="ECO:0000256" key="10">
    <source>
        <dbReference type="SAM" id="Coils"/>
    </source>
</evidence>
<evidence type="ECO:0000256" key="8">
    <source>
        <dbReference type="ARBA" id="ARBA00023273"/>
    </source>
</evidence>